<dbReference type="GeneID" id="8739765"/>
<protein>
    <submittedName>
        <fullName evidence="2">Membrane-bound metal-dependent hydrolase</fullName>
    </submittedName>
</protein>
<proteinExistence type="predicted"/>
<dbReference type="InterPro" id="IPR007404">
    <property type="entry name" value="YdjM-like"/>
</dbReference>
<dbReference type="HOGENOM" id="CLU_1302571_0_0_2"/>
<dbReference type="STRING" id="572546.Arcpr_1088"/>
<dbReference type="AlphaFoldDB" id="D2RDF3"/>
<dbReference type="Proteomes" id="UP000001901">
    <property type="component" value="Chromosome"/>
</dbReference>
<name>D2RDF3_ARCPA</name>
<reference evidence="2 3" key="1">
    <citation type="journal article" date="2010" name="Stand. Genomic Sci.">
        <title>Complete genome sequence of Archaeoglobus profundus type strain (AV18).</title>
        <authorList>
            <person name="von Jan M."/>
            <person name="Lapidus A."/>
            <person name="Del Rio T.G."/>
            <person name="Copeland A."/>
            <person name="Tice H."/>
            <person name="Cheng J.F."/>
            <person name="Lucas S."/>
            <person name="Chen F."/>
            <person name="Nolan M."/>
            <person name="Goodwin L."/>
            <person name="Han C."/>
            <person name="Pitluck S."/>
            <person name="Liolios K."/>
            <person name="Ivanova N."/>
            <person name="Mavromatis K."/>
            <person name="Ovchinnikova G."/>
            <person name="Chertkov O."/>
            <person name="Pati A."/>
            <person name="Chen A."/>
            <person name="Palaniappan K."/>
            <person name="Land M."/>
            <person name="Hauser L."/>
            <person name="Chang Y.J."/>
            <person name="Jeffries C.D."/>
            <person name="Saunders E."/>
            <person name="Brettin T."/>
            <person name="Detter J.C."/>
            <person name="Chain P."/>
            <person name="Eichinger K."/>
            <person name="Huber H."/>
            <person name="Spring S."/>
            <person name="Rohde M."/>
            <person name="Goker M."/>
            <person name="Wirth R."/>
            <person name="Woyke T."/>
            <person name="Bristow J."/>
            <person name="Eisen J.A."/>
            <person name="Markowitz V."/>
            <person name="Hugenholtz P."/>
            <person name="Kyrpides N.C."/>
            <person name="Klenk H.P."/>
        </authorList>
    </citation>
    <scope>NUCLEOTIDE SEQUENCE [LARGE SCALE GENOMIC DNA]</scope>
    <source>
        <strain evidence="3">DSM 5631 / JCM 9629 / NBRC 100127 / Av18</strain>
    </source>
</reference>
<keyword evidence="1" id="KW-0812">Transmembrane</keyword>
<evidence type="ECO:0000313" key="3">
    <source>
        <dbReference type="Proteomes" id="UP000001901"/>
    </source>
</evidence>
<keyword evidence="1" id="KW-1133">Transmembrane helix</keyword>
<evidence type="ECO:0000256" key="1">
    <source>
        <dbReference type="SAM" id="Phobius"/>
    </source>
</evidence>
<organism evidence="2 3">
    <name type="scientific">Archaeoglobus profundus (strain DSM 5631 / JCM 9629 / NBRC 100127 / Av18)</name>
    <dbReference type="NCBI Taxonomy" id="572546"/>
    <lineage>
        <taxon>Archaea</taxon>
        <taxon>Methanobacteriati</taxon>
        <taxon>Methanobacteriota</taxon>
        <taxon>Archaeoglobi</taxon>
        <taxon>Archaeoglobales</taxon>
        <taxon>Archaeoglobaceae</taxon>
        <taxon>Archaeoglobus</taxon>
    </lineage>
</organism>
<dbReference type="eggNOG" id="arCOG01744">
    <property type="taxonomic scope" value="Archaea"/>
</dbReference>
<feature type="transmembrane region" description="Helical" evidence="1">
    <location>
        <begin position="134"/>
        <end position="160"/>
    </location>
</feature>
<gene>
    <name evidence="2" type="ordered locus">Arcpr_1088</name>
</gene>
<dbReference type="Pfam" id="PF04307">
    <property type="entry name" value="YdjM"/>
    <property type="match status" value="1"/>
</dbReference>
<feature type="transmembrane region" description="Helical" evidence="1">
    <location>
        <begin position="109"/>
        <end position="128"/>
    </location>
</feature>
<sequence>MHKDGHIGLTLLIFSITYHLCNAWDERFIEILLIALAFSVIPDYDLKIQKLGLKNSFKTLAILLTFVSLILFAAYGFLTKPYLLYVATLSTALAILFLFLFAMSEHRKFSHTIFFGLICGAFTGFFTLKVFEDFYIGFYGAFLGVFSHILGDLFTYTPFSPLYPILKRKFSLKLFKSSNQIVNKVMLIVGLTAFVLLYQGGTVLKLALNYS</sequence>
<keyword evidence="3" id="KW-1185">Reference proteome</keyword>
<dbReference type="PaxDb" id="572546-Arcpr_1088"/>
<feature type="transmembrane region" description="Helical" evidence="1">
    <location>
        <begin position="82"/>
        <end position="102"/>
    </location>
</feature>
<keyword evidence="2" id="KW-0378">Hydrolase</keyword>
<dbReference type="EMBL" id="CP001857">
    <property type="protein sequence ID" value="ADB58147.1"/>
    <property type="molecule type" value="Genomic_DNA"/>
</dbReference>
<dbReference type="KEGG" id="apo:Arcpr_1088"/>
<keyword evidence="1" id="KW-0472">Membrane</keyword>
<dbReference type="GO" id="GO:0016787">
    <property type="term" value="F:hydrolase activity"/>
    <property type="evidence" value="ECO:0007669"/>
    <property type="project" value="UniProtKB-KW"/>
</dbReference>
<accession>D2RDF3</accession>
<feature type="transmembrane region" description="Helical" evidence="1">
    <location>
        <begin position="181"/>
        <end position="201"/>
    </location>
</feature>
<dbReference type="RefSeq" id="WP_012940483.1">
    <property type="nucleotide sequence ID" value="NC_013741.1"/>
</dbReference>
<feature type="transmembrane region" description="Helical" evidence="1">
    <location>
        <begin position="57"/>
        <end position="76"/>
    </location>
</feature>
<evidence type="ECO:0000313" key="2">
    <source>
        <dbReference type="EMBL" id="ADB58147.1"/>
    </source>
</evidence>